<evidence type="ECO:0000313" key="8">
    <source>
        <dbReference type="Proteomes" id="UP000315648"/>
    </source>
</evidence>
<organism evidence="7 8">
    <name type="scientific">Rariglobus hedericola</name>
    <dbReference type="NCBI Taxonomy" id="2597822"/>
    <lineage>
        <taxon>Bacteria</taxon>
        <taxon>Pseudomonadati</taxon>
        <taxon>Verrucomicrobiota</taxon>
        <taxon>Opitutia</taxon>
        <taxon>Opitutales</taxon>
        <taxon>Opitutaceae</taxon>
        <taxon>Rariglobus</taxon>
    </lineage>
</organism>
<dbReference type="GO" id="GO:0016020">
    <property type="term" value="C:membrane"/>
    <property type="evidence" value="ECO:0007669"/>
    <property type="project" value="UniProtKB-SubCell"/>
</dbReference>
<sequence>MPFPMTKNIRRQNAGFTLIELLTVIAIIGILASIIIPTVGKVQQTARRTADSSNLRQIGQSSLIYSQLNKDQLPANLLTGPGTTFGQNLSTGGVQATVETVAGALAVSGGLEAGALWISKADDTTTQEAQNVAVANILLPTKQDLTNEFKAANLAFGYVVGLNSNYPATTPIAYTRGIANMATGKWSENAGTYKADGGHIVFIGGNVAFYKNLGGTEATGELIESDGTTTFDIKKTVKANKTGVRFLEQDNTGADVAPAVAGGA</sequence>
<name>A0A556QN07_9BACT</name>
<gene>
    <name evidence="7" type="ORF">FPL22_01335</name>
</gene>
<evidence type="ECO:0000256" key="2">
    <source>
        <dbReference type="ARBA" id="ARBA00022481"/>
    </source>
</evidence>
<dbReference type="PANTHER" id="PTHR30093">
    <property type="entry name" value="GENERAL SECRETION PATHWAY PROTEIN G"/>
    <property type="match status" value="1"/>
</dbReference>
<dbReference type="EMBL" id="VMBG01000001">
    <property type="protein sequence ID" value="TSJ77982.1"/>
    <property type="molecule type" value="Genomic_DNA"/>
</dbReference>
<evidence type="ECO:0000256" key="5">
    <source>
        <dbReference type="ARBA" id="ARBA00023136"/>
    </source>
</evidence>
<dbReference type="GO" id="GO:0015627">
    <property type="term" value="C:type II protein secretion system complex"/>
    <property type="evidence" value="ECO:0007669"/>
    <property type="project" value="InterPro"/>
</dbReference>
<reference evidence="7 8" key="1">
    <citation type="submission" date="2019-07" db="EMBL/GenBank/DDBJ databases">
        <title>Description of 53C-WASEF.</title>
        <authorList>
            <person name="Pitt A."/>
            <person name="Hahn M.W."/>
        </authorList>
    </citation>
    <scope>NUCLEOTIDE SEQUENCE [LARGE SCALE GENOMIC DNA]</scope>
    <source>
        <strain evidence="7 8">53C-WASEF</strain>
    </source>
</reference>
<dbReference type="InterPro" id="IPR012902">
    <property type="entry name" value="N_methyl_site"/>
</dbReference>
<evidence type="ECO:0000256" key="6">
    <source>
        <dbReference type="SAM" id="Phobius"/>
    </source>
</evidence>
<dbReference type="SUPFAM" id="SSF54523">
    <property type="entry name" value="Pili subunits"/>
    <property type="match status" value="1"/>
</dbReference>
<keyword evidence="5 6" id="KW-0472">Membrane</keyword>
<proteinExistence type="predicted"/>
<evidence type="ECO:0000256" key="4">
    <source>
        <dbReference type="ARBA" id="ARBA00022989"/>
    </source>
</evidence>
<keyword evidence="4 6" id="KW-1133">Transmembrane helix</keyword>
<dbReference type="Gene3D" id="3.30.700.10">
    <property type="entry name" value="Glycoprotein, Type 4 Pilin"/>
    <property type="match status" value="1"/>
</dbReference>
<accession>A0A556QN07</accession>
<dbReference type="OrthoDB" id="194296at2"/>
<comment type="subcellular location">
    <subcellularLocation>
        <location evidence="1">Membrane</location>
        <topology evidence="1">Single-pass membrane protein</topology>
    </subcellularLocation>
</comment>
<comment type="caution">
    <text evidence="7">The sequence shown here is derived from an EMBL/GenBank/DDBJ whole genome shotgun (WGS) entry which is preliminary data.</text>
</comment>
<keyword evidence="8" id="KW-1185">Reference proteome</keyword>
<keyword evidence="2" id="KW-0488">Methylation</keyword>
<dbReference type="GO" id="GO:0015628">
    <property type="term" value="P:protein secretion by the type II secretion system"/>
    <property type="evidence" value="ECO:0007669"/>
    <property type="project" value="InterPro"/>
</dbReference>
<evidence type="ECO:0000256" key="3">
    <source>
        <dbReference type="ARBA" id="ARBA00022692"/>
    </source>
</evidence>
<dbReference type="Proteomes" id="UP000315648">
    <property type="component" value="Unassembled WGS sequence"/>
</dbReference>
<dbReference type="InterPro" id="IPR002416">
    <property type="entry name" value="T2SS_protein-GspH"/>
</dbReference>
<dbReference type="AlphaFoldDB" id="A0A556QN07"/>
<evidence type="ECO:0000256" key="1">
    <source>
        <dbReference type="ARBA" id="ARBA00004167"/>
    </source>
</evidence>
<dbReference type="NCBIfam" id="TIGR02532">
    <property type="entry name" value="IV_pilin_GFxxxE"/>
    <property type="match status" value="1"/>
</dbReference>
<evidence type="ECO:0000313" key="7">
    <source>
        <dbReference type="EMBL" id="TSJ77982.1"/>
    </source>
</evidence>
<keyword evidence="3 6" id="KW-0812">Transmembrane</keyword>
<dbReference type="PROSITE" id="PS00409">
    <property type="entry name" value="PROKAR_NTER_METHYL"/>
    <property type="match status" value="1"/>
</dbReference>
<dbReference type="PRINTS" id="PR00885">
    <property type="entry name" value="BCTERIALGSPH"/>
</dbReference>
<feature type="transmembrane region" description="Helical" evidence="6">
    <location>
        <begin position="21"/>
        <end position="40"/>
    </location>
</feature>
<protein>
    <submittedName>
        <fullName evidence="7">Prepilin-type N-terminal cleavage/methylation domain-containing protein</fullName>
    </submittedName>
</protein>
<dbReference type="PANTHER" id="PTHR30093:SF43">
    <property type="entry name" value="SLR2015 PROTEIN"/>
    <property type="match status" value="1"/>
</dbReference>
<dbReference type="InterPro" id="IPR045584">
    <property type="entry name" value="Pilin-like"/>
</dbReference>
<dbReference type="Pfam" id="PF07963">
    <property type="entry name" value="N_methyl"/>
    <property type="match status" value="1"/>
</dbReference>